<protein>
    <submittedName>
        <fullName evidence="2">Putative inactive receptor-like protein kinase</fullName>
    </submittedName>
</protein>
<feature type="region of interest" description="Disordered" evidence="1">
    <location>
        <begin position="91"/>
        <end position="111"/>
    </location>
</feature>
<feature type="region of interest" description="Disordered" evidence="1">
    <location>
        <begin position="33"/>
        <end position="70"/>
    </location>
</feature>
<comment type="caution">
    <text evidence="2">The sequence shown here is derived from an EMBL/GenBank/DDBJ whole genome shotgun (WGS) entry which is preliminary data.</text>
</comment>
<dbReference type="GO" id="GO:0016301">
    <property type="term" value="F:kinase activity"/>
    <property type="evidence" value="ECO:0007669"/>
    <property type="project" value="UniProtKB-KW"/>
</dbReference>
<evidence type="ECO:0000313" key="2">
    <source>
        <dbReference type="EMBL" id="OEL20707.1"/>
    </source>
</evidence>
<feature type="compositionally biased region" description="Basic and acidic residues" evidence="1">
    <location>
        <begin position="520"/>
        <end position="553"/>
    </location>
</feature>
<feature type="compositionally biased region" description="Basic residues" evidence="1">
    <location>
        <begin position="348"/>
        <end position="359"/>
    </location>
</feature>
<feature type="compositionally biased region" description="Basic and acidic residues" evidence="1">
    <location>
        <begin position="170"/>
        <end position="187"/>
    </location>
</feature>
<sequence length="593" mass="66885">LQRRDRPLRRHRRPLPVPSQLLLRERRRRQHIPLPPLLQRQRHPHAPARLRSLPRSRLPPFGVAPPRLRPRVAGPVRRGVRALLAADLPGGRDRRRALPRRHAGQRPPPLRLRGLLTLPRRLRRRRDVRRQVRVLLPAVGRQRLEARERAGRVRGLRVQGVLELGQEPVDAGRRGGEGDRGRVGRAEGQRHGEMCRWRGTRECHGAARRRTVRVRVGARRGRIRTGHRLLEKHMIFRFAVLPRGGRLVLAVPEAAFQGQPVGSRPGVHPQDPPERVRREAVHVRAAGGSDEEVRQREGRGHRRRHGARRRARRRLPGGGAEDRLRDAGEAEAGAGPDRAPVRDLPPQHRPRRGLLHRLQQRAAAGARAFRRRHAGGAPAPDEVPRSQLVPQGQHRHRARLRAHVPGGARDRPDLPPRPQVQRDLPGHRLHRQDRRLQAHQAGDLLLRVVRPGRRVQLRPPPDRATDGAEAADPVRLGCAEGEGGETPRGHRPNAPVGEAASGLSRRGEEGVRARRPVLVQRRERAVHARRRQGADAHSEGQQREQQQDRDLPRGDVLQLEPAADDLHVAGHPAPPSSMKVDDDRPVNIQSRSH</sequence>
<evidence type="ECO:0000256" key="1">
    <source>
        <dbReference type="SAM" id="MobiDB-lite"/>
    </source>
</evidence>
<dbReference type="EMBL" id="LWDX02049828">
    <property type="protein sequence ID" value="OEL20707.1"/>
    <property type="molecule type" value="Genomic_DNA"/>
</dbReference>
<reference evidence="2 3" key="1">
    <citation type="submission" date="2016-09" db="EMBL/GenBank/DDBJ databases">
        <title>The draft genome of Dichanthelium oligosanthes: A C3 panicoid grass species.</title>
        <authorList>
            <person name="Studer A.J."/>
            <person name="Schnable J.C."/>
            <person name="Brutnell T.P."/>
        </authorList>
    </citation>
    <scope>NUCLEOTIDE SEQUENCE [LARGE SCALE GENOMIC DNA]</scope>
    <source>
        <strain evidence="3">cv. Kellogg 1175</strain>
        <tissue evidence="2">Leaf</tissue>
    </source>
</reference>
<feature type="compositionally biased region" description="Basic residues" evidence="1">
    <location>
        <begin position="299"/>
        <end position="315"/>
    </location>
</feature>
<feature type="compositionally biased region" description="Basic residues" evidence="1">
    <location>
        <begin position="393"/>
        <end position="402"/>
    </location>
</feature>
<name>A0A1E5V6L4_9POAL</name>
<feature type="compositionally biased region" description="Basic residues" evidence="1">
    <location>
        <begin position="40"/>
        <end position="54"/>
    </location>
</feature>
<keyword evidence="3" id="KW-1185">Reference proteome</keyword>
<keyword evidence="2" id="KW-0418">Kinase</keyword>
<feature type="compositionally biased region" description="Basic residues" evidence="1">
    <location>
        <begin position="93"/>
        <end position="104"/>
    </location>
</feature>
<keyword evidence="2" id="KW-0675">Receptor</keyword>
<dbReference type="AlphaFoldDB" id="A0A1E5V6L4"/>
<organism evidence="2 3">
    <name type="scientific">Dichanthelium oligosanthes</name>
    <dbReference type="NCBI Taxonomy" id="888268"/>
    <lineage>
        <taxon>Eukaryota</taxon>
        <taxon>Viridiplantae</taxon>
        <taxon>Streptophyta</taxon>
        <taxon>Embryophyta</taxon>
        <taxon>Tracheophyta</taxon>
        <taxon>Spermatophyta</taxon>
        <taxon>Magnoliopsida</taxon>
        <taxon>Liliopsida</taxon>
        <taxon>Poales</taxon>
        <taxon>Poaceae</taxon>
        <taxon>PACMAD clade</taxon>
        <taxon>Panicoideae</taxon>
        <taxon>Panicodae</taxon>
        <taxon>Paniceae</taxon>
        <taxon>Dichantheliinae</taxon>
        <taxon>Dichanthelium</taxon>
    </lineage>
</organism>
<feature type="non-terminal residue" evidence="2">
    <location>
        <position position="1"/>
    </location>
</feature>
<feature type="compositionally biased region" description="Low complexity" evidence="1">
    <location>
        <begin position="55"/>
        <end position="70"/>
    </location>
</feature>
<keyword evidence="2" id="KW-0808">Transferase</keyword>
<feature type="compositionally biased region" description="Basic and acidic residues" evidence="1">
    <location>
        <begin position="271"/>
        <end position="282"/>
    </location>
</feature>
<feature type="region of interest" description="Disordered" evidence="1">
    <location>
        <begin position="258"/>
        <end position="428"/>
    </location>
</feature>
<dbReference type="Proteomes" id="UP000095767">
    <property type="component" value="Unassembled WGS sequence"/>
</dbReference>
<feature type="region of interest" description="Disordered" evidence="1">
    <location>
        <begin position="452"/>
        <end position="593"/>
    </location>
</feature>
<evidence type="ECO:0000313" key="3">
    <source>
        <dbReference type="Proteomes" id="UP000095767"/>
    </source>
</evidence>
<accession>A0A1E5V6L4</accession>
<gene>
    <name evidence="2" type="ORF">BAE44_0018274</name>
</gene>
<feature type="region of interest" description="Disordered" evidence="1">
    <location>
        <begin position="168"/>
        <end position="187"/>
    </location>
</feature>
<proteinExistence type="predicted"/>